<dbReference type="EMBL" id="LR798257">
    <property type="protein sequence ID" value="CAB5218243.1"/>
    <property type="molecule type" value="Genomic_DNA"/>
</dbReference>
<reference evidence="1" key="1">
    <citation type="submission" date="2020-05" db="EMBL/GenBank/DDBJ databases">
        <authorList>
            <person name="Chiriac C."/>
            <person name="Salcher M."/>
            <person name="Ghai R."/>
            <person name="Kavagutti S V."/>
        </authorList>
    </citation>
    <scope>NUCLEOTIDE SEQUENCE</scope>
</reference>
<name>A0A6J7WSG7_9CAUD</name>
<sequence>MSEKQEDNIVTDEEFNTFMNALFGKYSGPSYLPE</sequence>
<gene>
    <name evidence="1" type="ORF">UFOVP204_125</name>
</gene>
<proteinExistence type="predicted"/>
<accession>A0A6J7WSG7</accession>
<organism evidence="1">
    <name type="scientific">uncultured Caudovirales phage</name>
    <dbReference type="NCBI Taxonomy" id="2100421"/>
    <lineage>
        <taxon>Viruses</taxon>
        <taxon>Duplodnaviria</taxon>
        <taxon>Heunggongvirae</taxon>
        <taxon>Uroviricota</taxon>
        <taxon>Caudoviricetes</taxon>
        <taxon>Peduoviridae</taxon>
        <taxon>Maltschvirus</taxon>
        <taxon>Maltschvirus maltsch</taxon>
    </lineage>
</organism>
<protein>
    <submittedName>
        <fullName evidence="1">Uncharacterized protein</fullName>
    </submittedName>
</protein>
<evidence type="ECO:0000313" key="1">
    <source>
        <dbReference type="EMBL" id="CAB5218243.1"/>
    </source>
</evidence>